<protein>
    <submittedName>
        <fullName evidence="1">Uncharacterized protein</fullName>
    </submittedName>
</protein>
<sequence length="88" mass="10653">MGKQRPNFGVYETRLDKWTGTTEYNVNGKWMTIKEYKKTEYYQSKWSKVEKNRKKENTVQDNIAKFRNQSFKSQSFKSLEDAQNKIRD</sequence>
<name>A0A382ZQB1_9ZZZZ</name>
<accession>A0A382ZQB1</accession>
<evidence type="ECO:0000313" key="1">
    <source>
        <dbReference type="EMBL" id="SVD97737.1"/>
    </source>
</evidence>
<gene>
    <name evidence="1" type="ORF">METZ01_LOCUS450591</name>
</gene>
<organism evidence="1">
    <name type="scientific">marine metagenome</name>
    <dbReference type="NCBI Taxonomy" id="408172"/>
    <lineage>
        <taxon>unclassified sequences</taxon>
        <taxon>metagenomes</taxon>
        <taxon>ecological metagenomes</taxon>
    </lineage>
</organism>
<reference evidence="1" key="1">
    <citation type="submission" date="2018-05" db="EMBL/GenBank/DDBJ databases">
        <authorList>
            <person name="Lanie J.A."/>
            <person name="Ng W.-L."/>
            <person name="Kazmierczak K.M."/>
            <person name="Andrzejewski T.M."/>
            <person name="Davidsen T.M."/>
            <person name="Wayne K.J."/>
            <person name="Tettelin H."/>
            <person name="Glass J.I."/>
            <person name="Rusch D."/>
            <person name="Podicherti R."/>
            <person name="Tsui H.-C.T."/>
            <person name="Winkler M.E."/>
        </authorList>
    </citation>
    <scope>NUCLEOTIDE SEQUENCE</scope>
</reference>
<dbReference type="AlphaFoldDB" id="A0A382ZQB1"/>
<proteinExistence type="predicted"/>
<feature type="non-terminal residue" evidence="1">
    <location>
        <position position="88"/>
    </location>
</feature>
<dbReference type="EMBL" id="UINC01185834">
    <property type="protein sequence ID" value="SVD97737.1"/>
    <property type="molecule type" value="Genomic_DNA"/>
</dbReference>